<accession>W8ZAM7</accession>
<dbReference type="HOGENOM" id="CLU_2663582_0_0_9"/>
<organism evidence="2">
    <name type="scientific">Bacillus thuringiensis DB27</name>
    <dbReference type="NCBI Taxonomy" id="1431339"/>
    <lineage>
        <taxon>Bacteria</taxon>
        <taxon>Bacillati</taxon>
        <taxon>Bacillota</taxon>
        <taxon>Bacilli</taxon>
        <taxon>Bacillales</taxon>
        <taxon>Bacillaceae</taxon>
        <taxon>Bacillus</taxon>
        <taxon>Bacillus cereus group</taxon>
    </lineage>
</organism>
<proteinExistence type="predicted"/>
<dbReference type="Proteomes" id="UP000030682">
    <property type="component" value="Unassembled WGS sequence"/>
</dbReference>
<protein>
    <submittedName>
        <fullName evidence="2">Uncharacterized protein</fullName>
    </submittedName>
</protein>
<sequence>MIEHLHAAFFTLYRRRTNVFGYIIVCGNKGGIHTNIISSVPLPFLLCANIWFFIPIKNECNKKRRMKSSLQQRFT</sequence>
<keyword evidence="1" id="KW-0472">Membrane</keyword>
<keyword evidence="1" id="KW-1133">Transmembrane helix</keyword>
<gene>
    <name evidence="2" type="ORF">BTDB27_p000163</name>
</gene>
<evidence type="ECO:0000313" key="2">
    <source>
        <dbReference type="EMBL" id="CDN39500.1"/>
    </source>
</evidence>
<dbReference type="EMBL" id="HG810024">
    <property type="protein sequence ID" value="CDN39500.1"/>
    <property type="molecule type" value="Genomic_DNA"/>
</dbReference>
<keyword evidence="1" id="KW-0812">Transmembrane</keyword>
<reference evidence="2" key="2">
    <citation type="submission" date="2014-01" db="EMBL/GenBank/DDBJ databases">
        <authorList>
            <person name="Aslett M."/>
        </authorList>
    </citation>
    <scope>NUCLEOTIDE SEQUENCE [LARGE SCALE GENOMIC DNA]</scope>
    <source>
        <strain evidence="2">DB27</strain>
    </source>
</reference>
<reference evidence="2" key="1">
    <citation type="submission" date="2014-01" db="EMBL/GenBank/DDBJ databases">
        <title>Draft genome sequence of highly nematicidal Bacillus thuringiensis DB27.</title>
        <authorList>
            <person name="Iatsenko I."/>
            <person name="Pickard D."/>
            <person name="Corton C."/>
            <person name="Dougan G."/>
            <person name="Sommer R.J."/>
        </authorList>
    </citation>
    <scope>NUCLEOTIDE SEQUENCE [LARGE SCALE GENOMIC DNA]</scope>
    <source>
        <strain evidence="2">DB27</strain>
    </source>
</reference>
<dbReference type="AlphaFoldDB" id="W8ZAM7"/>
<evidence type="ECO:0000256" key="1">
    <source>
        <dbReference type="SAM" id="Phobius"/>
    </source>
</evidence>
<feature type="transmembrane region" description="Helical" evidence="1">
    <location>
        <begin position="36"/>
        <end position="56"/>
    </location>
</feature>
<name>W8ZAM7_BACTU</name>